<evidence type="ECO:0000256" key="3">
    <source>
        <dbReference type="PIRSR" id="PIRSR001220-1"/>
    </source>
</evidence>
<dbReference type="EC" id="3.5.1.1" evidence="11"/>
<dbReference type="PIRSF" id="PIRSF500176">
    <property type="entry name" value="L_ASNase"/>
    <property type="match status" value="1"/>
</dbReference>
<dbReference type="SMART" id="SM00870">
    <property type="entry name" value="Asparaginase"/>
    <property type="match status" value="1"/>
</dbReference>
<feature type="active site" evidence="5">
    <location>
        <position position="36"/>
    </location>
</feature>
<reference evidence="11 12" key="1">
    <citation type="journal article" date="2010" name="Stand. Genomic Sci.">
        <title>Complete genome sequence of Cellulophaga algicola type strain (IC166).</title>
        <authorList>
            <person name="Abt B."/>
            <person name="Lu M."/>
            <person name="Misra M."/>
            <person name="Han C."/>
            <person name="Nolan M."/>
            <person name="Lucas S."/>
            <person name="Hammon N."/>
            <person name="Deshpande S."/>
            <person name="Cheng J.F."/>
            <person name="Tapia R."/>
            <person name="Goodwin L."/>
            <person name="Pitluck S."/>
            <person name="Liolios K."/>
            <person name="Pagani I."/>
            <person name="Ivanova N."/>
            <person name="Mavromatis K."/>
            <person name="Ovchinikova G."/>
            <person name="Pati A."/>
            <person name="Chen A."/>
            <person name="Palaniappan K."/>
            <person name="Land M."/>
            <person name="Hauser L."/>
            <person name="Chang Y.J."/>
            <person name="Jeffries C.D."/>
            <person name="Detter J.C."/>
            <person name="Brambilla E."/>
            <person name="Rohde M."/>
            <person name="Tindall B.J."/>
            <person name="Goker M."/>
            <person name="Woyke T."/>
            <person name="Bristow J."/>
            <person name="Eisen J.A."/>
            <person name="Markowitz V."/>
            <person name="Hugenholtz P."/>
            <person name="Kyrpides N.C."/>
            <person name="Klenk H.P."/>
            <person name="Lapidus A."/>
        </authorList>
    </citation>
    <scope>NUCLEOTIDE SEQUENCE [LARGE SCALE GENOMIC DNA]</scope>
    <source>
        <strain evidence="12">DSM 14237 / IC166 / ACAM 630</strain>
    </source>
</reference>
<dbReference type="PANTHER" id="PTHR11707">
    <property type="entry name" value="L-ASPARAGINASE"/>
    <property type="match status" value="1"/>
</dbReference>
<evidence type="ECO:0000256" key="8">
    <source>
        <dbReference type="SAM" id="SignalP"/>
    </source>
</evidence>
<dbReference type="SUPFAM" id="SSF53774">
    <property type="entry name" value="Glutaminase/Asparaginase"/>
    <property type="match status" value="1"/>
</dbReference>
<dbReference type="eggNOG" id="COG0252">
    <property type="taxonomic scope" value="Bacteria"/>
</dbReference>
<evidence type="ECO:0000256" key="2">
    <source>
        <dbReference type="ARBA" id="ARBA00022801"/>
    </source>
</evidence>
<dbReference type="Gene3D" id="3.40.50.1170">
    <property type="entry name" value="L-asparaginase, N-terminal domain"/>
    <property type="match status" value="1"/>
</dbReference>
<dbReference type="InterPro" id="IPR040919">
    <property type="entry name" value="Asparaginase_C"/>
</dbReference>
<dbReference type="InterPro" id="IPR036152">
    <property type="entry name" value="Asp/glu_Ase-like_sf"/>
</dbReference>
<dbReference type="SMR" id="E6X492"/>
<evidence type="ECO:0000313" key="12">
    <source>
        <dbReference type="Proteomes" id="UP000008634"/>
    </source>
</evidence>
<dbReference type="InterPro" id="IPR027475">
    <property type="entry name" value="Asparaginase/glutaminase_AS2"/>
</dbReference>
<evidence type="ECO:0000259" key="10">
    <source>
        <dbReference type="Pfam" id="PF17763"/>
    </source>
</evidence>
<dbReference type="FunFam" id="3.40.50.1170:FF:000001">
    <property type="entry name" value="L-asparaginase 2"/>
    <property type="match status" value="1"/>
</dbReference>
<dbReference type="Proteomes" id="UP000008634">
    <property type="component" value="Chromosome"/>
</dbReference>
<dbReference type="PROSITE" id="PS00917">
    <property type="entry name" value="ASN_GLN_ASE_2"/>
    <property type="match status" value="1"/>
</dbReference>
<dbReference type="InterPro" id="IPR027473">
    <property type="entry name" value="L-asparaginase_C"/>
</dbReference>
<dbReference type="PANTHER" id="PTHR11707:SF28">
    <property type="entry name" value="60 KDA LYSOPHOSPHOLIPASE"/>
    <property type="match status" value="1"/>
</dbReference>
<name>E6X492_CELAD</name>
<gene>
    <name evidence="11" type="ordered locus">Celal_4233</name>
</gene>
<feature type="binding site" evidence="4">
    <location>
        <begin position="115"/>
        <end position="116"/>
    </location>
    <ligand>
        <name>substrate</name>
    </ligand>
</feature>
<feature type="domain" description="Asparaginase/glutaminase C-terminal" evidence="10">
    <location>
        <begin position="239"/>
        <end position="349"/>
    </location>
</feature>
<dbReference type="EMBL" id="CP002453">
    <property type="protein sequence ID" value="ADV51475.1"/>
    <property type="molecule type" value="Genomic_DNA"/>
</dbReference>
<feature type="chain" id="PRO_5003212729" evidence="8">
    <location>
        <begin position="23"/>
        <end position="352"/>
    </location>
</feature>
<evidence type="ECO:0000313" key="11">
    <source>
        <dbReference type="EMBL" id="ADV51475.1"/>
    </source>
</evidence>
<evidence type="ECO:0000256" key="6">
    <source>
        <dbReference type="PROSITE-ProRule" id="PRU10100"/>
    </source>
</evidence>
<dbReference type="CDD" id="cd08964">
    <property type="entry name" value="L-asparaginase_II"/>
    <property type="match status" value="1"/>
</dbReference>
<dbReference type="Pfam" id="PF00710">
    <property type="entry name" value="Asparaginase"/>
    <property type="match status" value="1"/>
</dbReference>
<dbReference type="HOGENOM" id="CLU_019134_1_2_10"/>
<feature type="active site" description="O-isoaspartyl threonine intermediate" evidence="3">
    <location>
        <position position="36"/>
    </location>
</feature>
<dbReference type="GO" id="GO:0004067">
    <property type="term" value="F:asparaginase activity"/>
    <property type="evidence" value="ECO:0007669"/>
    <property type="project" value="UniProtKB-UniRule"/>
</dbReference>
<sequence>MKKVKKMFALLLMAFISSNLFAQQLPRIKILATGGTIAGKGTSPNAAGYQAGVTPINDMIDAVPGIDKLATLSAEQVSNIGSQDMTVAIWLKLAKRIDEIFKNDEADGIVITHGTDTMEETAYFLSLTNRYSNPVILTGSMRAGTAMSSDGPKNLYNAVQVAADPLSKEKGVMVVFNGSILDAREVVKTNTTHVDAFTAPNTGPMGQVLGETVRYYTTELRAANKNTPFDVTKLDKLPNVAVVLLFADVSDVAINAYVKAEVDGIVTAGLGDGNLNEINTAAVMKATNKGVAVCRASRVPTGRVILNDETDDKKIGSIVGDDLNPQKARILLMLGLTQSKEKETLQNYFFKY</sequence>
<feature type="active site" evidence="6">
    <location>
        <position position="115"/>
    </location>
</feature>
<dbReference type="STRING" id="688270.Celal_4233"/>
<keyword evidence="8" id="KW-0732">Signal</keyword>
<organism evidence="11 12">
    <name type="scientific">Cellulophaga algicola (strain DSM 14237 / IC166 / ACAM 630)</name>
    <dbReference type="NCBI Taxonomy" id="688270"/>
    <lineage>
        <taxon>Bacteria</taxon>
        <taxon>Pseudomonadati</taxon>
        <taxon>Bacteroidota</taxon>
        <taxon>Flavobacteriia</taxon>
        <taxon>Flavobacteriales</taxon>
        <taxon>Flavobacteriaceae</taxon>
        <taxon>Cellulophaga</taxon>
    </lineage>
</organism>
<evidence type="ECO:0000256" key="1">
    <source>
        <dbReference type="ARBA" id="ARBA00010518"/>
    </source>
</evidence>
<comment type="similarity">
    <text evidence="1 7">Belongs to the asparaginase 1 family.</text>
</comment>
<dbReference type="InterPro" id="IPR020827">
    <property type="entry name" value="Asparaginase/glutaminase_AS1"/>
</dbReference>
<dbReference type="Pfam" id="PF17763">
    <property type="entry name" value="Asparaginase_C"/>
    <property type="match status" value="1"/>
</dbReference>
<dbReference type="OrthoDB" id="9788068at2"/>
<dbReference type="InterPro" id="IPR004550">
    <property type="entry name" value="AsnASE_II"/>
</dbReference>
<feature type="signal peptide" evidence="8">
    <location>
        <begin position="1"/>
        <end position="22"/>
    </location>
</feature>
<proteinExistence type="inferred from homology"/>
<dbReference type="InterPro" id="IPR037152">
    <property type="entry name" value="L-asparaginase_N_sf"/>
</dbReference>
<evidence type="ECO:0000259" key="9">
    <source>
        <dbReference type="Pfam" id="PF00710"/>
    </source>
</evidence>
<protein>
    <submittedName>
        <fullName evidence="11">Asparaginase</fullName>
        <ecNumber evidence="11">3.5.1.1</ecNumber>
    </submittedName>
</protein>
<dbReference type="PRINTS" id="PR00139">
    <property type="entry name" value="ASNGLNASE"/>
</dbReference>
<dbReference type="PIRSF" id="PIRSF001220">
    <property type="entry name" value="L-ASNase_gatD"/>
    <property type="match status" value="1"/>
</dbReference>
<dbReference type="PROSITE" id="PS51732">
    <property type="entry name" value="ASN_GLN_ASE_3"/>
    <property type="match status" value="1"/>
</dbReference>
<dbReference type="AlphaFoldDB" id="E6X492"/>
<keyword evidence="2 11" id="KW-0378">Hydrolase</keyword>
<dbReference type="SFLD" id="SFLDS00057">
    <property type="entry name" value="Glutaminase/Asparaginase"/>
    <property type="match status" value="1"/>
</dbReference>
<dbReference type="Gene3D" id="3.40.50.40">
    <property type="match status" value="1"/>
</dbReference>
<dbReference type="NCBIfam" id="TIGR00520">
    <property type="entry name" value="asnASE_II"/>
    <property type="match status" value="1"/>
</dbReference>
<dbReference type="PROSITE" id="PS00144">
    <property type="entry name" value="ASN_GLN_ASE_1"/>
    <property type="match status" value="1"/>
</dbReference>
<feature type="domain" description="L-asparaginase N-terminal" evidence="9">
    <location>
        <begin position="27"/>
        <end position="218"/>
    </location>
</feature>
<dbReference type="InterPro" id="IPR027474">
    <property type="entry name" value="L-asparaginase_N"/>
</dbReference>
<feature type="binding site" evidence="4">
    <location>
        <position position="82"/>
    </location>
    <ligand>
        <name>substrate</name>
    </ligand>
</feature>
<dbReference type="GO" id="GO:0006528">
    <property type="term" value="P:asparagine metabolic process"/>
    <property type="evidence" value="ECO:0007669"/>
    <property type="project" value="InterPro"/>
</dbReference>
<dbReference type="InterPro" id="IPR006034">
    <property type="entry name" value="Asparaginase/glutaminase-like"/>
</dbReference>
<evidence type="ECO:0000256" key="4">
    <source>
        <dbReference type="PIRSR" id="PIRSR001220-2"/>
    </source>
</evidence>
<evidence type="ECO:0000256" key="7">
    <source>
        <dbReference type="RuleBase" id="RU004456"/>
    </source>
</evidence>
<dbReference type="KEGG" id="cao:Celal_4233"/>
<dbReference type="RefSeq" id="WP_013552923.1">
    <property type="nucleotide sequence ID" value="NC_014934.1"/>
</dbReference>
<accession>E6X492</accession>
<keyword evidence="12" id="KW-1185">Reference proteome</keyword>
<evidence type="ECO:0000256" key="5">
    <source>
        <dbReference type="PROSITE-ProRule" id="PRU10099"/>
    </source>
</evidence>